<comment type="similarity">
    <text evidence="2">Belongs to the BetVI family.</text>
</comment>
<dbReference type="InterPro" id="IPR000916">
    <property type="entry name" value="Bet_v_I/MLP"/>
</dbReference>
<dbReference type="InterPro" id="IPR050279">
    <property type="entry name" value="Plant_def-hormone_signal"/>
</dbReference>
<feature type="domain" description="Bet v I/Major latex protein" evidence="3">
    <location>
        <begin position="1"/>
        <end position="158"/>
    </location>
</feature>
<accession>A0A1E5VVS5</accession>
<dbReference type="PRINTS" id="PR00634">
    <property type="entry name" value="BETALLERGEN"/>
</dbReference>
<dbReference type="GO" id="GO:0004864">
    <property type="term" value="F:protein phosphatase inhibitor activity"/>
    <property type="evidence" value="ECO:0007669"/>
    <property type="project" value="InterPro"/>
</dbReference>
<gene>
    <name evidence="4" type="ORF">BAE44_0009781</name>
</gene>
<keyword evidence="5" id="KW-1185">Reference proteome</keyword>
<comment type="subcellular location">
    <subcellularLocation>
        <location evidence="1">Nucleus</location>
    </subcellularLocation>
</comment>
<dbReference type="SUPFAM" id="SSF55961">
    <property type="entry name" value="Bet v1-like"/>
    <property type="match status" value="1"/>
</dbReference>
<organism evidence="4 5">
    <name type="scientific">Dichanthelium oligosanthes</name>
    <dbReference type="NCBI Taxonomy" id="888268"/>
    <lineage>
        <taxon>Eukaryota</taxon>
        <taxon>Viridiplantae</taxon>
        <taxon>Streptophyta</taxon>
        <taxon>Embryophyta</taxon>
        <taxon>Tracheophyta</taxon>
        <taxon>Spermatophyta</taxon>
        <taxon>Magnoliopsida</taxon>
        <taxon>Liliopsida</taxon>
        <taxon>Poales</taxon>
        <taxon>Poaceae</taxon>
        <taxon>PACMAD clade</taxon>
        <taxon>Panicoideae</taxon>
        <taxon>Panicodae</taxon>
        <taxon>Paniceae</taxon>
        <taxon>Dichantheliinae</taxon>
        <taxon>Dichanthelium</taxon>
    </lineage>
</organism>
<evidence type="ECO:0000313" key="5">
    <source>
        <dbReference type="Proteomes" id="UP000095767"/>
    </source>
</evidence>
<dbReference type="Pfam" id="PF00407">
    <property type="entry name" value="Bet_v_1"/>
    <property type="match status" value="1"/>
</dbReference>
<dbReference type="GO" id="GO:0010427">
    <property type="term" value="F:abscisic acid binding"/>
    <property type="evidence" value="ECO:0007669"/>
    <property type="project" value="InterPro"/>
</dbReference>
<dbReference type="GO" id="GO:0038023">
    <property type="term" value="F:signaling receptor activity"/>
    <property type="evidence" value="ECO:0007669"/>
    <property type="project" value="InterPro"/>
</dbReference>
<dbReference type="Proteomes" id="UP000095767">
    <property type="component" value="Unassembled WGS sequence"/>
</dbReference>
<dbReference type="GO" id="GO:0009738">
    <property type="term" value="P:abscisic acid-activated signaling pathway"/>
    <property type="evidence" value="ECO:0007669"/>
    <property type="project" value="InterPro"/>
</dbReference>
<dbReference type="SMART" id="SM01037">
    <property type="entry name" value="Bet_v_1"/>
    <property type="match status" value="1"/>
</dbReference>
<reference evidence="4 5" key="1">
    <citation type="submission" date="2016-09" db="EMBL/GenBank/DDBJ databases">
        <title>The draft genome of Dichanthelium oligosanthes: A C3 panicoid grass species.</title>
        <authorList>
            <person name="Studer A.J."/>
            <person name="Schnable J.C."/>
            <person name="Brutnell T.P."/>
        </authorList>
    </citation>
    <scope>NUCLEOTIDE SEQUENCE [LARGE SCALE GENOMIC DNA]</scope>
    <source>
        <strain evidence="5">cv. Kellogg 1175</strain>
        <tissue evidence="4">Leaf</tissue>
    </source>
</reference>
<dbReference type="OrthoDB" id="631900at2759"/>
<dbReference type="GO" id="GO:0005634">
    <property type="term" value="C:nucleus"/>
    <property type="evidence" value="ECO:0007669"/>
    <property type="project" value="UniProtKB-SubCell"/>
</dbReference>
<name>A0A1E5VVS5_9POAL</name>
<evidence type="ECO:0000256" key="2">
    <source>
        <dbReference type="ARBA" id="ARBA00009744"/>
    </source>
</evidence>
<dbReference type="STRING" id="888268.A0A1E5VVS5"/>
<dbReference type="FunFam" id="3.30.530.20:FF:000007">
    <property type="entry name" value="Major pollen allergen Bet v 1-A"/>
    <property type="match status" value="1"/>
</dbReference>
<dbReference type="GO" id="GO:0005737">
    <property type="term" value="C:cytoplasm"/>
    <property type="evidence" value="ECO:0007669"/>
    <property type="project" value="TreeGrafter"/>
</dbReference>
<sequence length="163" mass="17020">MVAGNITEEVTTAVSAELLWKATFAGDESALRKVLAGLIDAVEVKGDGGPGSLFTLKFNPAVGAATVLKSRLAARDSAARVISWDEVVVEGGEVAAEQFKSQVVQVKVEPAGAGGCVAKLTVEYERLDGTPLSPVDQAKLMKGYVGFIKKAEENLVARPGEFA</sequence>
<comment type="caution">
    <text evidence="4">The sequence shown here is derived from an EMBL/GenBank/DDBJ whole genome shotgun (WGS) entry which is preliminary data.</text>
</comment>
<dbReference type="PANTHER" id="PTHR31213:SF168">
    <property type="entry name" value="OS12G0555100 PROTEIN"/>
    <property type="match status" value="1"/>
</dbReference>
<evidence type="ECO:0000313" key="4">
    <source>
        <dbReference type="EMBL" id="OEL29200.1"/>
    </source>
</evidence>
<dbReference type="InterPro" id="IPR023393">
    <property type="entry name" value="START-like_dom_sf"/>
</dbReference>
<dbReference type="GO" id="GO:0006952">
    <property type="term" value="P:defense response"/>
    <property type="evidence" value="ECO:0007669"/>
    <property type="project" value="InterPro"/>
</dbReference>
<dbReference type="Gene3D" id="3.30.530.20">
    <property type="match status" value="1"/>
</dbReference>
<protein>
    <recommendedName>
        <fullName evidence="3">Bet v I/Major latex protein domain-containing protein</fullName>
    </recommendedName>
</protein>
<evidence type="ECO:0000256" key="1">
    <source>
        <dbReference type="ARBA" id="ARBA00004123"/>
    </source>
</evidence>
<dbReference type="CDD" id="cd07816">
    <property type="entry name" value="Bet_v1-like"/>
    <property type="match status" value="1"/>
</dbReference>
<evidence type="ECO:0000259" key="3">
    <source>
        <dbReference type="SMART" id="SM01037"/>
    </source>
</evidence>
<dbReference type="EMBL" id="LWDX02028196">
    <property type="protein sequence ID" value="OEL29200.1"/>
    <property type="molecule type" value="Genomic_DNA"/>
</dbReference>
<dbReference type="InterPro" id="IPR024949">
    <property type="entry name" value="Bet_v_I_allergen"/>
</dbReference>
<dbReference type="PANTHER" id="PTHR31213">
    <property type="entry name" value="OS08G0374000 PROTEIN-RELATED"/>
    <property type="match status" value="1"/>
</dbReference>
<dbReference type="AlphaFoldDB" id="A0A1E5VVS5"/>
<proteinExistence type="inferred from homology"/>